<dbReference type="KEGG" id="tak:Tharo_2745"/>
<protein>
    <submittedName>
        <fullName evidence="1">Uncharacterized protein</fullName>
    </submittedName>
</protein>
<accession>A0A2R4BQL5</accession>
<keyword evidence="2" id="KW-1185">Reference proteome</keyword>
<dbReference type="EMBL" id="CP028339">
    <property type="protein sequence ID" value="AVR89627.1"/>
    <property type="molecule type" value="Genomic_DNA"/>
</dbReference>
<reference evidence="1 2" key="1">
    <citation type="submission" date="2018-03" db="EMBL/GenBank/DDBJ databases">
        <title>Complete genome sequence of Thauera aromatica, a model organism for studying aromatic compound degradation under denitrifying conditions.</title>
        <authorList>
            <person name="Lo H.-Y."/>
            <person name="Goris T."/>
            <person name="Boll M."/>
            <person name="Mueller J.A."/>
        </authorList>
    </citation>
    <scope>NUCLEOTIDE SEQUENCE [LARGE SCALE GENOMIC DNA]</scope>
    <source>
        <strain evidence="1 2">K172</strain>
    </source>
</reference>
<evidence type="ECO:0000313" key="2">
    <source>
        <dbReference type="Proteomes" id="UP000241885"/>
    </source>
</evidence>
<gene>
    <name evidence="1" type="ORF">Tharo_2745</name>
</gene>
<dbReference type="Proteomes" id="UP000241885">
    <property type="component" value="Chromosome"/>
</dbReference>
<name>A0A2R4BQL5_THAAR</name>
<evidence type="ECO:0000313" key="1">
    <source>
        <dbReference type="EMBL" id="AVR89627.1"/>
    </source>
</evidence>
<sequence length="47" mass="5588">MRGGCERGEERRDFPRFVRSWVVRRQPRARANRPPIASCYDLRITLG</sequence>
<organism evidence="1 2">
    <name type="scientific">Thauera aromatica K172</name>
    <dbReference type="NCBI Taxonomy" id="44139"/>
    <lineage>
        <taxon>Bacteria</taxon>
        <taxon>Pseudomonadati</taxon>
        <taxon>Pseudomonadota</taxon>
        <taxon>Betaproteobacteria</taxon>
        <taxon>Rhodocyclales</taxon>
        <taxon>Zoogloeaceae</taxon>
        <taxon>Thauera</taxon>
    </lineage>
</organism>
<proteinExistence type="predicted"/>
<dbReference type="AlphaFoldDB" id="A0A2R4BQL5"/>